<evidence type="ECO:0000313" key="5">
    <source>
        <dbReference type="Proteomes" id="UP000027120"/>
    </source>
</evidence>
<evidence type="ECO:0008006" key="6">
    <source>
        <dbReference type="Google" id="ProtNLM"/>
    </source>
</evidence>
<keyword evidence="2" id="KW-0328">Glycosyltransferase</keyword>
<dbReference type="PANTHER" id="PTHR11926:SF1560">
    <property type="entry name" value="UDP-GLYCOSYLTRANSFERASE 74E1-RELATED"/>
    <property type="match status" value="1"/>
</dbReference>
<dbReference type="SUPFAM" id="SSF53756">
    <property type="entry name" value="UDP-Glycosyltransferase/glycogen phosphorylase"/>
    <property type="match status" value="1"/>
</dbReference>
<dbReference type="Proteomes" id="UP000027120">
    <property type="component" value="Unassembled WGS sequence"/>
</dbReference>
<dbReference type="EMBL" id="KK785323">
    <property type="protein sequence ID" value="KDO44163.1"/>
    <property type="molecule type" value="Genomic_DNA"/>
</dbReference>
<evidence type="ECO:0000256" key="2">
    <source>
        <dbReference type="ARBA" id="ARBA00022676"/>
    </source>
</evidence>
<protein>
    <recommendedName>
        <fullName evidence="6">UDP-glycosyltransferases domain-containing protein</fullName>
    </recommendedName>
</protein>
<dbReference type="InterPro" id="IPR002213">
    <property type="entry name" value="UDP_glucos_trans"/>
</dbReference>
<sequence length="434" mass="47689">MLNFGFRYLYGDISRTVGRFLQFHVRTATSVQEATQSSSEQHVAVLAFRFGSHGLTIFNLMLKLASAAPNLKFSFFSTKKSNDSLLSASKSRLPDNIKVYDIEDGVPMKNASTESNRLEAVELLQKATPENFKKGLNAAVFETGRKISCMLTDAFLTFSGEMARDMHIPWLPVFVAMPYNVSAHIHTGLIHQFFINSSGSLRLEDQTLDIIPGLSMMRISDLSDEILWGDSRESLFSSMLSKLGGVLPQGSTAVINFYQELYCSSQLTNDLNSKVPSLLSVGFLTQPLSPPPLPPSIQMKLPAMVGQTKGKICCVSLALRTSGRGKIVLQAPQTQVLGHFSIGVFVTHCGANSVCESIANGVLMICRPFFGDHRMNARLVEEVWGIGVKVEGIVLTKSGVLQSLELMFSHEGKKMRENVRHLKEIVIEAAGPKP</sequence>
<dbReference type="SMR" id="A0A067DMV1"/>
<evidence type="ECO:0000313" key="4">
    <source>
        <dbReference type="EMBL" id="KDO44163.1"/>
    </source>
</evidence>
<gene>
    <name evidence="4" type="ORF">CISIN_1g013878mg</name>
</gene>
<dbReference type="PANTHER" id="PTHR11926">
    <property type="entry name" value="GLUCOSYL/GLUCURONOSYL TRANSFERASES"/>
    <property type="match status" value="1"/>
</dbReference>
<accession>A0A067DMV1</accession>
<organism evidence="4 5">
    <name type="scientific">Citrus sinensis</name>
    <name type="common">Sweet orange</name>
    <name type="synonym">Citrus aurantium var. sinensis</name>
    <dbReference type="NCBI Taxonomy" id="2711"/>
    <lineage>
        <taxon>Eukaryota</taxon>
        <taxon>Viridiplantae</taxon>
        <taxon>Streptophyta</taxon>
        <taxon>Embryophyta</taxon>
        <taxon>Tracheophyta</taxon>
        <taxon>Spermatophyta</taxon>
        <taxon>Magnoliopsida</taxon>
        <taxon>eudicotyledons</taxon>
        <taxon>Gunneridae</taxon>
        <taxon>Pentapetalae</taxon>
        <taxon>rosids</taxon>
        <taxon>malvids</taxon>
        <taxon>Sapindales</taxon>
        <taxon>Rutaceae</taxon>
        <taxon>Aurantioideae</taxon>
        <taxon>Citrus</taxon>
    </lineage>
</organism>
<evidence type="ECO:0000256" key="1">
    <source>
        <dbReference type="ARBA" id="ARBA00009995"/>
    </source>
</evidence>
<name>A0A067DMV1_CITSI</name>
<proteinExistence type="inferred from homology"/>
<dbReference type="CDD" id="cd03784">
    <property type="entry name" value="GT1_Gtf-like"/>
    <property type="match status" value="1"/>
</dbReference>
<dbReference type="Gene3D" id="3.40.50.2000">
    <property type="entry name" value="Glycogen Phosphorylase B"/>
    <property type="match status" value="2"/>
</dbReference>
<evidence type="ECO:0000256" key="3">
    <source>
        <dbReference type="ARBA" id="ARBA00022679"/>
    </source>
</evidence>
<reference evidence="4 5" key="1">
    <citation type="submission" date="2014-04" db="EMBL/GenBank/DDBJ databases">
        <authorList>
            <consortium name="International Citrus Genome Consortium"/>
            <person name="Gmitter F."/>
            <person name="Chen C."/>
            <person name="Farmerie W."/>
            <person name="Harkins T."/>
            <person name="Desany B."/>
            <person name="Mohiuddin M."/>
            <person name="Kodira C."/>
            <person name="Borodovsky M."/>
            <person name="Lomsadze A."/>
            <person name="Burns P."/>
            <person name="Jenkins J."/>
            <person name="Prochnik S."/>
            <person name="Shu S."/>
            <person name="Chapman J."/>
            <person name="Pitluck S."/>
            <person name="Schmutz J."/>
            <person name="Rokhsar D."/>
        </authorList>
    </citation>
    <scope>NUCLEOTIDE SEQUENCE</scope>
</reference>
<dbReference type="Pfam" id="PF00201">
    <property type="entry name" value="UDPGT"/>
    <property type="match status" value="1"/>
</dbReference>
<keyword evidence="5" id="KW-1185">Reference proteome</keyword>
<dbReference type="GO" id="GO:0035251">
    <property type="term" value="F:UDP-glucosyltransferase activity"/>
    <property type="evidence" value="ECO:0000318"/>
    <property type="project" value="GO_Central"/>
</dbReference>
<keyword evidence="3" id="KW-0808">Transferase</keyword>
<comment type="similarity">
    <text evidence="1">Belongs to the UDP-glycosyltransferase family.</text>
</comment>
<dbReference type="AlphaFoldDB" id="A0A067DMV1"/>